<gene>
    <name evidence="1" type="ORF">GUITHDRAFT_149875</name>
</gene>
<dbReference type="HOGENOM" id="CLU_2983138_0_0_1"/>
<evidence type="ECO:0000313" key="2">
    <source>
        <dbReference type="EnsemblProtists" id="EKX54831"/>
    </source>
</evidence>
<dbReference type="EnsemblProtists" id="EKX54831">
    <property type="protein sequence ID" value="EKX54831"/>
    <property type="gene ID" value="GUITHDRAFT_149875"/>
</dbReference>
<dbReference type="AlphaFoldDB" id="L1K1Y8"/>
<name>L1K1Y8_GUITC</name>
<dbReference type="PaxDb" id="55529-EKX54831"/>
<proteinExistence type="predicted"/>
<reference evidence="2" key="3">
    <citation type="submission" date="2016-03" db="UniProtKB">
        <authorList>
            <consortium name="EnsemblProtists"/>
        </authorList>
    </citation>
    <scope>IDENTIFICATION</scope>
</reference>
<evidence type="ECO:0000313" key="3">
    <source>
        <dbReference type="Proteomes" id="UP000011087"/>
    </source>
</evidence>
<reference evidence="3" key="2">
    <citation type="submission" date="2012-11" db="EMBL/GenBank/DDBJ databases">
        <authorList>
            <person name="Kuo A."/>
            <person name="Curtis B.A."/>
            <person name="Tanifuji G."/>
            <person name="Burki F."/>
            <person name="Gruber A."/>
            <person name="Irimia M."/>
            <person name="Maruyama S."/>
            <person name="Arias M.C."/>
            <person name="Ball S.G."/>
            <person name="Gile G.H."/>
            <person name="Hirakawa Y."/>
            <person name="Hopkins J.F."/>
            <person name="Rensing S.A."/>
            <person name="Schmutz J."/>
            <person name="Symeonidi A."/>
            <person name="Elias M."/>
            <person name="Eveleigh R.J."/>
            <person name="Herman E.K."/>
            <person name="Klute M.J."/>
            <person name="Nakayama T."/>
            <person name="Obornik M."/>
            <person name="Reyes-Prieto A."/>
            <person name="Armbrust E.V."/>
            <person name="Aves S.J."/>
            <person name="Beiko R.G."/>
            <person name="Coutinho P."/>
            <person name="Dacks J.B."/>
            <person name="Durnford D.G."/>
            <person name="Fast N.M."/>
            <person name="Green B.R."/>
            <person name="Grisdale C."/>
            <person name="Hempe F."/>
            <person name="Henrissat B."/>
            <person name="Hoppner M.P."/>
            <person name="Ishida K.-I."/>
            <person name="Kim E."/>
            <person name="Koreny L."/>
            <person name="Kroth P.G."/>
            <person name="Liu Y."/>
            <person name="Malik S.-B."/>
            <person name="Maier U.G."/>
            <person name="McRose D."/>
            <person name="Mock T."/>
            <person name="Neilson J.A."/>
            <person name="Onodera N.T."/>
            <person name="Poole A.M."/>
            <person name="Pritham E.J."/>
            <person name="Richards T.A."/>
            <person name="Rocap G."/>
            <person name="Roy S.W."/>
            <person name="Sarai C."/>
            <person name="Schaack S."/>
            <person name="Shirato S."/>
            <person name="Slamovits C.H."/>
            <person name="Spencer D.F."/>
            <person name="Suzuki S."/>
            <person name="Worden A.Z."/>
            <person name="Zauner S."/>
            <person name="Barry K."/>
            <person name="Bell C."/>
            <person name="Bharti A.K."/>
            <person name="Crow J.A."/>
            <person name="Grimwood J."/>
            <person name="Kramer R."/>
            <person name="Lindquist E."/>
            <person name="Lucas S."/>
            <person name="Salamov A."/>
            <person name="McFadden G.I."/>
            <person name="Lane C.E."/>
            <person name="Keeling P.J."/>
            <person name="Gray M.W."/>
            <person name="Grigoriev I.V."/>
            <person name="Archibald J.M."/>
        </authorList>
    </citation>
    <scope>NUCLEOTIDE SEQUENCE</scope>
    <source>
        <strain evidence="3">CCMP2712</strain>
    </source>
</reference>
<evidence type="ECO:0000313" key="1">
    <source>
        <dbReference type="EMBL" id="EKX54831.1"/>
    </source>
</evidence>
<protein>
    <submittedName>
        <fullName evidence="1 2">Uncharacterized protein</fullName>
    </submittedName>
</protein>
<dbReference type="EMBL" id="JH992966">
    <property type="protein sequence ID" value="EKX54831.1"/>
    <property type="molecule type" value="Genomic_DNA"/>
</dbReference>
<dbReference type="RefSeq" id="XP_005841811.1">
    <property type="nucleotide sequence ID" value="XM_005841754.1"/>
</dbReference>
<sequence length="58" mass="6598">MSREDLEALKCLVNVWVACELQDFGSRICNNFVSWSYKALKQPLGRSLFNTLSLCDAL</sequence>
<dbReference type="Proteomes" id="UP000011087">
    <property type="component" value="Unassembled WGS sequence"/>
</dbReference>
<dbReference type="KEGG" id="gtt:GUITHDRAFT_149875"/>
<dbReference type="GeneID" id="17311427"/>
<organism evidence="1">
    <name type="scientific">Guillardia theta (strain CCMP2712)</name>
    <name type="common">Cryptophyte</name>
    <dbReference type="NCBI Taxonomy" id="905079"/>
    <lineage>
        <taxon>Eukaryota</taxon>
        <taxon>Cryptophyceae</taxon>
        <taxon>Pyrenomonadales</taxon>
        <taxon>Geminigeraceae</taxon>
        <taxon>Guillardia</taxon>
    </lineage>
</organism>
<keyword evidence="3" id="KW-1185">Reference proteome</keyword>
<reference evidence="1 3" key="1">
    <citation type="journal article" date="2012" name="Nature">
        <title>Algal genomes reveal evolutionary mosaicism and the fate of nucleomorphs.</title>
        <authorList>
            <consortium name="DOE Joint Genome Institute"/>
            <person name="Curtis B.A."/>
            <person name="Tanifuji G."/>
            <person name="Burki F."/>
            <person name="Gruber A."/>
            <person name="Irimia M."/>
            <person name="Maruyama S."/>
            <person name="Arias M.C."/>
            <person name="Ball S.G."/>
            <person name="Gile G.H."/>
            <person name="Hirakawa Y."/>
            <person name="Hopkins J.F."/>
            <person name="Kuo A."/>
            <person name="Rensing S.A."/>
            <person name="Schmutz J."/>
            <person name="Symeonidi A."/>
            <person name="Elias M."/>
            <person name="Eveleigh R.J."/>
            <person name="Herman E.K."/>
            <person name="Klute M.J."/>
            <person name="Nakayama T."/>
            <person name="Obornik M."/>
            <person name="Reyes-Prieto A."/>
            <person name="Armbrust E.V."/>
            <person name="Aves S.J."/>
            <person name="Beiko R.G."/>
            <person name="Coutinho P."/>
            <person name="Dacks J.B."/>
            <person name="Durnford D.G."/>
            <person name="Fast N.M."/>
            <person name="Green B.R."/>
            <person name="Grisdale C.J."/>
            <person name="Hempel F."/>
            <person name="Henrissat B."/>
            <person name="Hoppner M.P."/>
            <person name="Ishida K."/>
            <person name="Kim E."/>
            <person name="Koreny L."/>
            <person name="Kroth P.G."/>
            <person name="Liu Y."/>
            <person name="Malik S.B."/>
            <person name="Maier U.G."/>
            <person name="McRose D."/>
            <person name="Mock T."/>
            <person name="Neilson J.A."/>
            <person name="Onodera N.T."/>
            <person name="Poole A.M."/>
            <person name="Pritham E.J."/>
            <person name="Richards T.A."/>
            <person name="Rocap G."/>
            <person name="Roy S.W."/>
            <person name="Sarai C."/>
            <person name="Schaack S."/>
            <person name="Shirato S."/>
            <person name="Slamovits C.H."/>
            <person name="Spencer D.F."/>
            <person name="Suzuki S."/>
            <person name="Worden A.Z."/>
            <person name="Zauner S."/>
            <person name="Barry K."/>
            <person name="Bell C."/>
            <person name="Bharti A.K."/>
            <person name="Crow J.A."/>
            <person name="Grimwood J."/>
            <person name="Kramer R."/>
            <person name="Lindquist E."/>
            <person name="Lucas S."/>
            <person name="Salamov A."/>
            <person name="McFadden G.I."/>
            <person name="Lane C.E."/>
            <person name="Keeling P.J."/>
            <person name="Gray M.W."/>
            <person name="Grigoriev I.V."/>
            <person name="Archibald J.M."/>
        </authorList>
    </citation>
    <scope>NUCLEOTIDE SEQUENCE</scope>
    <source>
        <strain evidence="1 3">CCMP2712</strain>
    </source>
</reference>
<accession>L1K1Y8</accession>